<name>A0ABV8KEJ5_9ACTN</name>
<dbReference type="Proteomes" id="UP001595868">
    <property type="component" value="Unassembled WGS sequence"/>
</dbReference>
<dbReference type="RefSeq" id="WP_377541261.1">
    <property type="nucleotide sequence ID" value="NZ_JBHSBN010000001.1"/>
</dbReference>
<reference evidence="2" key="1">
    <citation type="journal article" date="2019" name="Int. J. Syst. Evol. Microbiol.">
        <title>The Global Catalogue of Microorganisms (GCM) 10K type strain sequencing project: providing services to taxonomists for standard genome sequencing and annotation.</title>
        <authorList>
            <consortium name="The Broad Institute Genomics Platform"/>
            <consortium name="The Broad Institute Genome Sequencing Center for Infectious Disease"/>
            <person name="Wu L."/>
            <person name="Ma J."/>
        </authorList>
    </citation>
    <scope>NUCLEOTIDE SEQUENCE [LARGE SCALE GENOMIC DNA]</scope>
    <source>
        <strain evidence="2">2902at01</strain>
    </source>
</reference>
<proteinExistence type="predicted"/>
<protein>
    <submittedName>
        <fullName evidence="1">Uncharacterized protein</fullName>
    </submittedName>
</protein>
<sequence>MAADLELERRINEPEMKLHLGGPEPDERIVGRRRRMLEMPSAAPA</sequence>
<organism evidence="1 2">
    <name type="scientific">Micromonospora zhanjiangensis</name>
    <dbReference type="NCBI Taxonomy" id="1522057"/>
    <lineage>
        <taxon>Bacteria</taxon>
        <taxon>Bacillati</taxon>
        <taxon>Actinomycetota</taxon>
        <taxon>Actinomycetes</taxon>
        <taxon>Micromonosporales</taxon>
        <taxon>Micromonosporaceae</taxon>
        <taxon>Micromonospora</taxon>
    </lineage>
</organism>
<evidence type="ECO:0000313" key="1">
    <source>
        <dbReference type="EMBL" id="MFC4104332.1"/>
    </source>
</evidence>
<evidence type="ECO:0000313" key="2">
    <source>
        <dbReference type="Proteomes" id="UP001595868"/>
    </source>
</evidence>
<accession>A0ABV8KEJ5</accession>
<comment type="caution">
    <text evidence="1">The sequence shown here is derived from an EMBL/GenBank/DDBJ whole genome shotgun (WGS) entry which is preliminary data.</text>
</comment>
<gene>
    <name evidence="1" type="ORF">ACFOX0_00060</name>
</gene>
<dbReference type="EMBL" id="JBHSBN010000001">
    <property type="protein sequence ID" value="MFC4104332.1"/>
    <property type="molecule type" value="Genomic_DNA"/>
</dbReference>
<keyword evidence="2" id="KW-1185">Reference proteome</keyword>